<dbReference type="GO" id="GO:0016034">
    <property type="term" value="F:maleylacetoacetate isomerase activity"/>
    <property type="evidence" value="ECO:0007669"/>
    <property type="project" value="TreeGrafter"/>
</dbReference>
<dbReference type="Pfam" id="PF02798">
    <property type="entry name" value="GST_N"/>
    <property type="match status" value="1"/>
</dbReference>
<dbReference type="GeneTree" id="ENSGT00510000049601"/>
<feature type="domain" description="GST N-terminal" evidence="2">
    <location>
        <begin position="3"/>
        <end position="85"/>
    </location>
</feature>
<dbReference type="InterPro" id="IPR036249">
    <property type="entry name" value="Thioredoxin-like_sf"/>
</dbReference>
<evidence type="ECO:0000256" key="1">
    <source>
        <dbReference type="SAM" id="Phobius"/>
    </source>
</evidence>
<proteinExistence type="predicted"/>
<dbReference type="GO" id="GO:0004364">
    <property type="term" value="F:glutathione transferase activity"/>
    <property type="evidence" value="ECO:0007669"/>
    <property type="project" value="Ensembl"/>
</dbReference>
<reference evidence="5" key="1">
    <citation type="journal article" date="2014" name="PLoS ONE">
        <title>The genome and linkage map of the northern pike (Esox lucius): conserved synteny revealed between the salmonid sister group and the Neoteleostei.</title>
        <authorList>
            <person name="Rondeau E.B."/>
            <person name="Minkley D.R."/>
            <person name="Leong J.S."/>
            <person name="Messmer A.M."/>
            <person name="Jantzen J.R."/>
            <person name="von Schalburg K.R."/>
            <person name="Lemon C."/>
            <person name="Bird N.H."/>
            <person name="Koop B.F."/>
        </authorList>
    </citation>
    <scope>NUCLEOTIDE SEQUENCE</scope>
</reference>
<evidence type="ECO:0000313" key="4">
    <source>
        <dbReference type="Ensembl" id="ENSELUP00000016013.1"/>
    </source>
</evidence>
<dbReference type="KEGG" id="els:105027731"/>
<reference evidence="4" key="2">
    <citation type="submission" date="2020-02" db="EMBL/GenBank/DDBJ databases">
        <title>Esox lucius (northern pike) genome, fEsoLuc1, primary haplotype.</title>
        <authorList>
            <person name="Myers G."/>
            <person name="Karagic N."/>
            <person name="Meyer A."/>
            <person name="Pippel M."/>
            <person name="Reichard M."/>
            <person name="Winkler S."/>
            <person name="Tracey A."/>
            <person name="Sims Y."/>
            <person name="Howe K."/>
            <person name="Rhie A."/>
            <person name="Formenti G."/>
            <person name="Durbin R."/>
            <person name="Fedrigo O."/>
            <person name="Jarvis E.D."/>
        </authorList>
    </citation>
    <scope>NUCLEOTIDE SEQUENCE [LARGE SCALE GENOMIC DNA]</scope>
</reference>
<evidence type="ECO:0008006" key="6">
    <source>
        <dbReference type="Google" id="ProtNLM"/>
    </source>
</evidence>
<dbReference type="PANTHER" id="PTHR42673">
    <property type="entry name" value="MALEYLACETOACETATE ISOMERASE"/>
    <property type="match status" value="1"/>
</dbReference>
<dbReference type="CDD" id="cd00299">
    <property type="entry name" value="GST_C_family"/>
    <property type="match status" value="1"/>
</dbReference>
<dbReference type="SFLD" id="SFLDG00358">
    <property type="entry name" value="Main_(cytGST)"/>
    <property type="match status" value="1"/>
</dbReference>
<dbReference type="OMA" id="LECEYMS"/>
<dbReference type="CDD" id="cd00570">
    <property type="entry name" value="GST_N_family"/>
    <property type="match status" value="1"/>
</dbReference>
<feature type="transmembrane region" description="Helical" evidence="1">
    <location>
        <begin position="159"/>
        <end position="180"/>
    </location>
</feature>
<keyword evidence="1" id="KW-0812">Transmembrane</keyword>
<dbReference type="Gene3D" id="1.20.1050.10">
    <property type="match status" value="1"/>
</dbReference>
<dbReference type="InterPro" id="IPR010987">
    <property type="entry name" value="Glutathione-S-Trfase_C-like"/>
</dbReference>
<dbReference type="AlphaFoldDB" id="A0A3P9A7D9"/>
<dbReference type="FunFam" id="3.40.30.10:FF:000221">
    <property type="entry name" value="Glutathione S-transferase rho"/>
    <property type="match status" value="1"/>
</dbReference>
<reference evidence="4" key="3">
    <citation type="submission" date="2025-08" db="UniProtKB">
        <authorList>
            <consortium name="Ensembl"/>
        </authorList>
    </citation>
    <scope>IDENTIFICATION</scope>
</reference>
<dbReference type="Ensembl" id="ENSELUT00000025267.3">
    <property type="protein sequence ID" value="ENSELUP00000016013.1"/>
    <property type="gene ID" value="ENSELUG00000015893.3"/>
</dbReference>
<dbReference type="STRING" id="8010.ENSELUP00000036553"/>
<dbReference type="PROSITE" id="PS50404">
    <property type="entry name" value="GST_NTER"/>
    <property type="match status" value="1"/>
</dbReference>
<dbReference type="SUPFAM" id="SSF52833">
    <property type="entry name" value="Thioredoxin-like"/>
    <property type="match status" value="1"/>
</dbReference>
<dbReference type="PANTHER" id="PTHR42673:SF4">
    <property type="entry name" value="MALEYLACETOACETATE ISOMERASE"/>
    <property type="match status" value="1"/>
</dbReference>
<dbReference type="InterPro" id="IPR004045">
    <property type="entry name" value="Glutathione_S-Trfase_N"/>
</dbReference>
<dbReference type="InParanoid" id="A0A3P9A7D9"/>
<keyword evidence="1" id="KW-1133">Transmembrane helix</keyword>
<organism evidence="4 5">
    <name type="scientific">Esox lucius</name>
    <name type="common">Northern pike</name>
    <dbReference type="NCBI Taxonomy" id="8010"/>
    <lineage>
        <taxon>Eukaryota</taxon>
        <taxon>Metazoa</taxon>
        <taxon>Chordata</taxon>
        <taxon>Craniata</taxon>
        <taxon>Vertebrata</taxon>
        <taxon>Euteleostomi</taxon>
        <taxon>Actinopterygii</taxon>
        <taxon>Neopterygii</taxon>
        <taxon>Teleostei</taxon>
        <taxon>Protacanthopterygii</taxon>
        <taxon>Esociformes</taxon>
        <taxon>Esocidae</taxon>
        <taxon>Esox</taxon>
    </lineage>
</organism>
<dbReference type="CTD" id="564619"/>
<dbReference type="PROSITE" id="PS50405">
    <property type="entry name" value="GST_CTER"/>
    <property type="match status" value="1"/>
</dbReference>
<evidence type="ECO:0000259" key="2">
    <source>
        <dbReference type="PROSITE" id="PS50404"/>
    </source>
</evidence>
<reference evidence="4" key="4">
    <citation type="submission" date="2025-09" db="UniProtKB">
        <authorList>
            <consortium name="Ensembl"/>
        </authorList>
    </citation>
    <scope>IDENTIFICATION</scope>
</reference>
<dbReference type="InterPro" id="IPR004046">
    <property type="entry name" value="GST_C"/>
</dbReference>
<dbReference type="Gene3D" id="3.40.30.10">
    <property type="entry name" value="Glutaredoxin"/>
    <property type="match status" value="1"/>
</dbReference>
<dbReference type="Proteomes" id="UP000265140">
    <property type="component" value="Chromosome 10"/>
</dbReference>
<feature type="domain" description="GST C-terminal" evidence="3">
    <location>
        <begin position="92"/>
        <end position="226"/>
    </location>
</feature>
<dbReference type="OrthoDB" id="2309723at2759"/>
<dbReference type="Pfam" id="PF14497">
    <property type="entry name" value="GST_C_3"/>
    <property type="match status" value="1"/>
</dbReference>
<dbReference type="FunFam" id="1.20.1050.10:FF:000046">
    <property type="entry name" value="Glutathione S-transferase rho"/>
    <property type="match status" value="1"/>
</dbReference>
<keyword evidence="5" id="KW-1185">Reference proteome</keyword>
<dbReference type="GeneID" id="105027731"/>
<accession>A0A3P9A7D9</accession>
<protein>
    <recommendedName>
        <fullName evidence="6">Glutathione S-transferase rho</fullName>
    </recommendedName>
</protein>
<dbReference type="GO" id="GO:0005739">
    <property type="term" value="C:mitochondrion"/>
    <property type="evidence" value="ECO:0007669"/>
    <property type="project" value="TreeGrafter"/>
</dbReference>
<dbReference type="RefSeq" id="XP_034150481.1">
    <property type="nucleotide sequence ID" value="XM_034294590.1"/>
</dbReference>
<sequence length="226" mass="26132">MAKDMTLLWGSGSPPCWRIMIALEEKQLQGYNQKLLSFEKNEHKSKEVLEINPRAQLPAFKHGDNILNESYAACMYLESQFRTQGTQLIPEGPAEQALMYQRMFEALSLNDKLSNVVYYNYRVPEAERHDSALKRNKEILTTELHLWERYMQKMKTGSYLAGKAFSLADVIVFPVIAYAFRFGLSEKRYPKLGAYYGMMKDRPSVKATWPPHWLENPHGGDSLKDL</sequence>
<dbReference type="InterPro" id="IPR040079">
    <property type="entry name" value="Glutathione_S-Trfase"/>
</dbReference>
<evidence type="ECO:0000259" key="3">
    <source>
        <dbReference type="PROSITE" id="PS50405"/>
    </source>
</evidence>
<dbReference type="SUPFAM" id="SSF47616">
    <property type="entry name" value="GST C-terminal domain-like"/>
    <property type="match status" value="1"/>
</dbReference>
<dbReference type="GO" id="GO:0006749">
    <property type="term" value="P:glutathione metabolic process"/>
    <property type="evidence" value="ECO:0007669"/>
    <property type="project" value="TreeGrafter"/>
</dbReference>
<name>A0A3P9A7D9_ESOLU</name>
<dbReference type="Bgee" id="ENSELUG00000015893">
    <property type="expression patterns" value="Expressed in ovary and 14 other cell types or tissues"/>
</dbReference>
<keyword evidence="1" id="KW-0472">Membrane</keyword>
<dbReference type="InterPro" id="IPR036282">
    <property type="entry name" value="Glutathione-S-Trfase_C_sf"/>
</dbReference>
<dbReference type="FunCoup" id="A0A3P9A7D9">
    <property type="interactions" value="58"/>
</dbReference>
<dbReference type="GO" id="GO:0006559">
    <property type="term" value="P:L-phenylalanine catabolic process"/>
    <property type="evidence" value="ECO:0007669"/>
    <property type="project" value="TreeGrafter"/>
</dbReference>
<evidence type="ECO:0000313" key="5">
    <source>
        <dbReference type="Proteomes" id="UP000265140"/>
    </source>
</evidence>
<dbReference type="SFLD" id="SFLDS00019">
    <property type="entry name" value="Glutathione_Transferase_(cytos"/>
    <property type="match status" value="1"/>
</dbReference>